<dbReference type="AlphaFoldDB" id="A0A5J2VQJ2"/>
<dbReference type="SUPFAM" id="SSF48452">
    <property type="entry name" value="TPR-like"/>
    <property type="match status" value="1"/>
</dbReference>
<sequence>MDLSIVKKIEEGNAFDEQGKHHEAIAIYLSVFNELKGLSTPFFQLEETRWVISCIFNSYFSLREYVIAKQWATDIFKCNIPDKGTSELIDLGSVCFELGEDDEAYECFLKAYEKGKYRAFKEYDPKYWNFFKSKHK</sequence>
<dbReference type="EMBL" id="AALTTE010000013">
    <property type="protein sequence ID" value="EDD2846673.1"/>
    <property type="molecule type" value="Genomic_DNA"/>
</dbReference>
<evidence type="ECO:0008006" key="2">
    <source>
        <dbReference type="Google" id="ProtNLM"/>
    </source>
</evidence>
<evidence type="ECO:0000313" key="1">
    <source>
        <dbReference type="EMBL" id="EDD2846673.1"/>
    </source>
</evidence>
<dbReference type="InterPro" id="IPR011990">
    <property type="entry name" value="TPR-like_helical_dom_sf"/>
</dbReference>
<comment type="caution">
    <text evidence="1">The sequence shown here is derived from an EMBL/GenBank/DDBJ whole genome shotgun (WGS) entry which is preliminary data.</text>
</comment>
<reference evidence="1" key="1">
    <citation type="submission" date="2019-10" db="EMBL/GenBank/DDBJ databases">
        <authorList>
            <person name="Ashton P.M."/>
            <person name="Dallman T."/>
            <person name="Nair S."/>
            <person name="De Pinna E."/>
            <person name="Peters T."/>
            <person name="Grant K."/>
        </authorList>
    </citation>
    <scope>NUCLEOTIDE SEQUENCE</scope>
    <source>
        <strain evidence="1">814855</strain>
    </source>
</reference>
<dbReference type="Gene3D" id="1.25.40.10">
    <property type="entry name" value="Tetratricopeptide repeat domain"/>
    <property type="match status" value="1"/>
</dbReference>
<name>A0A5J2VQJ2_SALET</name>
<proteinExistence type="predicted"/>
<accession>A0A5J2VQJ2</accession>
<organism evidence="1">
    <name type="scientific">Salmonella enterica subsp. enterica serovar Brandenburg</name>
    <dbReference type="NCBI Taxonomy" id="149387"/>
    <lineage>
        <taxon>Bacteria</taxon>
        <taxon>Pseudomonadati</taxon>
        <taxon>Pseudomonadota</taxon>
        <taxon>Gammaproteobacteria</taxon>
        <taxon>Enterobacterales</taxon>
        <taxon>Enterobacteriaceae</taxon>
        <taxon>Salmonella</taxon>
    </lineage>
</organism>
<gene>
    <name evidence="1" type="ORF">GA713_16750</name>
</gene>
<protein>
    <recommendedName>
        <fullName evidence="2">Tetratricopeptide repeat protein</fullName>
    </recommendedName>
</protein>